<organism evidence="4 5">
    <name type="scientific">Archangium minus</name>
    <dbReference type="NCBI Taxonomy" id="83450"/>
    <lineage>
        <taxon>Bacteria</taxon>
        <taxon>Pseudomonadati</taxon>
        <taxon>Myxococcota</taxon>
        <taxon>Myxococcia</taxon>
        <taxon>Myxococcales</taxon>
        <taxon>Cystobacterineae</taxon>
        <taxon>Archangiaceae</taxon>
        <taxon>Archangium</taxon>
    </lineage>
</organism>
<evidence type="ECO:0000259" key="3">
    <source>
        <dbReference type="SMART" id="SM00257"/>
    </source>
</evidence>
<feature type="region of interest" description="Disordered" evidence="2">
    <location>
        <begin position="172"/>
        <end position="193"/>
    </location>
</feature>
<dbReference type="Pfam" id="PF01476">
    <property type="entry name" value="LysM"/>
    <property type="match status" value="1"/>
</dbReference>
<dbReference type="InterPro" id="IPR013783">
    <property type="entry name" value="Ig-like_fold"/>
</dbReference>
<accession>A0ABY9WN54</accession>
<protein>
    <submittedName>
        <fullName evidence="4">LysM peptidoglycan-binding domain-containing protein</fullName>
    </submittedName>
</protein>
<name>A0ABY9WN54_9BACT</name>
<proteinExistence type="predicted"/>
<feature type="coiled-coil region" evidence="1">
    <location>
        <begin position="73"/>
        <end position="110"/>
    </location>
</feature>
<keyword evidence="1" id="KW-0175">Coiled coil</keyword>
<evidence type="ECO:0000313" key="4">
    <source>
        <dbReference type="EMBL" id="WNG45241.1"/>
    </source>
</evidence>
<feature type="domain" description="LysM" evidence="3">
    <location>
        <begin position="16"/>
        <end position="62"/>
    </location>
</feature>
<evidence type="ECO:0000256" key="1">
    <source>
        <dbReference type="SAM" id="Coils"/>
    </source>
</evidence>
<dbReference type="Proteomes" id="UP001611383">
    <property type="component" value="Chromosome"/>
</dbReference>
<evidence type="ECO:0000256" key="2">
    <source>
        <dbReference type="SAM" id="MobiDB-lite"/>
    </source>
</evidence>
<reference evidence="4 5" key="1">
    <citation type="submission" date="2019-08" db="EMBL/GenBank/DDBJ databases">
        <title>Archangium and Cystobacter genomes.</title>
        <authorList>
            <person name="Chen I.-C.K."/>
            <person name="Wielgoss S."/>
        </authorList>
    </citation>
    <scope>NUCLEOTIDE SEQUENCE [LARGE SCALE GENOMIC DNA]</scope>
    <source>
        <strain evidence="4 5">Cbm 6</strain>
    </source>
</reference>
<dbReference type="EMBL" id="CP043494">
    <property type="protein sequence ID" value="WNG45241.1"/>
    <property type="molecule type" value="Genomic_DNA"/>
</dbReference>
<dbReference type="InterPro" id="IPR036779">
    <property type="entry name" value="LysM_dom_sf"/>
</dbReference>
<gene>
    <name evidence="4" type="ORF">F0U60_14815</name>
</gene>
<dbReference type="Gene3D" id="2.60.40.10">
    <property type="entry name" value="Immunoglobulins"/>
    <property type="match status" value="1"/>
</dbReference>
<dbReference type="SMART" id="SM00257">
    <property type="entry name" value="LysM"/>
    <property type="match status" value="1"/>
</dbReference>
<dbReference type="InterPro" id="IPR018392">
    <property type="entry name" value="LysM"/>
</dbReference>
<dbReference type="RefSeq" id="WP_395819629.1">
    <property type="nucleotide sequence ID" value="NZ_CP043494.1"/>
</dbReference>
<sequence length="295" mass="31322">MKSSLLLALLTLAPTEVVVRDGESLAQVAQRALGDRGGASELKALNGLKDDTVAPGTKLKLPGADRSRAQSVLETARNAVKHADAKMARREEAAAKLKEAETHFQNARYQDAAKAADGAWKLLSESAAQPTAFTVAVDDTGATTVKSVSGQPVRVEAEGVTRPVLVGESVRVEKGQPPPAPRAPLGVPHPTQPADRLKLSVQFAKSGLGPITLAWQAVEGAEGYEVELMPQQGEKRVLTANATQLKVALPAGTYRWSVRALARDHRSEASTEQGFEVAEAPAKPINLQVQPSKWK</sequence>
<dbReference type="Gene3D" id="3.10.350.10">
    <property type="entry name" value="LysM domain"/>
    <property type="match status" value="1"/>
</dbReference>
<keyword evidence="5" id="KW-1185">Reference proteome</keyword>
<evidence type="ECO:0000313" key="5">
    <source>
        <dbReference type="Proteomes" id="UP001611383"/>
    </source>
</evidence>